<reference evidence="28" key="1">
    <citation type="submission" date="2022-12" db="EMBL/GenBank/DDBJ databases">
        <title>Marinomonas 15G1-11 sp. nov, isolated from marine algae.</title>
        <authorList>
            <person name="Butt M."/>
            <person name="Choi D.G."/>
            <person name="Kim J.M."/>
            <person name="Lee J.K."/>
            <person name="Baek J.H."/>
            <person name="Jeon C.O."/>
        </authorList>
    </citation>
    <scope>NUCLEOTIDE SEQUENCE</scope>
    <source>
        <strain evidence="28">15G1-11</strain>
    </source>
</reference>
<evidence type="ECO:0000256" key="23">
    <source>
        <dbReference type="SAM" id="MobiDB-lite"/>
    </source>
</evidence>
<comment type="pathway">
    <text evidence="3 22">Cell wall biogenesis; peptidoglycan biosynthesis.</text>
</comment>
<dbReference type="InterPro" id="IPR023346">
    <property type="entry name" value="Lysozyme-like_dom_sf"/>
</dbReference>
<evidence type="ECO:0000256" key="6">
    <source>
        <dbReference type="ARBA" id="ARBA00018637"/>
    </source>
</evidence>
<comment type="similarity">
    <text evidence="4 22">In the C-terminal section; belongs to the transpeptidase family.</text>
</comment>
<feature type="compositionally biased region" description="Basic residues" evidence="23">
    <location>
        <begin position="45"/>
        <end position="59"/>
    </location>
</feature>
<dbReference type="SUPFAM" id="SSF56601">
    <property type="entry name" value="beta-lactamase/transpeptidase-like"/>
    <property type="match status" value="1"/>
</dbReference>
<feature type="domain" description="Bifunctional transglycosylase second" evidence="27">
    <location>
        <begin position="122"/>
        <end position="195"/>
    </location>
</feature>
<evidence type="ECO:0000256" key="18">
    <source>
        <dbReference type="ARBA" id="ARBA00023316"/>
    </source>
</evidence>
<comment type="similarity">
    <text evidence="5 22">In the N-terminal section; belongs to the glycosyltransferase 51 family.</text>
</comment>
<evidence type="ECO:0000313" key="28">
    <source>
        <dbReference type="EMBL" id="MCZ2721664.1"/>
    </source>
</evidence>
<organism evidence="28 29">
    <name type="scientific">Marinomonas phaeophyticola</name>
    <dbReference type="NCBI Taxonomy" id="3004091"/>
    <lineage>
        <taxon>Bacteria</taxon>
        <taxon>Pseudomonadati</taxon>
        <taxon>Pseudomonadota</taxon>
        <taxon>Gammaproteobacteria</taxon>
        <taxon>Oceanospirillales</taxon>
        <taxon>Oceanospirillaceae</taxon>
        <taxon>Marinomonas</taxon>
    </lineage>
</organism>
<dbReference type="RefSeq" id="WP_269124616.1">
    <property type="nucleotide sequence ID" value="NZ_JAPUBN010000013.1"/>
</dbReference>
<evidence type="ECO:0000256" key="5">
    <source>
        <dbReference type="ARBA" id="ARBA00007739"/>
    </source>
</evidence>
<dbReference type="InterPro" id="IPR001460">
    <property type="entry name" value="PCN-bd_Tpept"/>
</dbReference>
<dbReference type="SUPFAM" id="SSF53955">
    <property type="entry name" value="Lysozyme-like"/>
    <property type="match status" value="1"/>
</dbReference>
<dbReference type="Proteomes" id="UP001149719">
    <property type="component" value="Unassembled WGS sequence"/>
</dbReference>
<evidence type="ECO:0000256" key="2">
    <source>
        <dbReference type="ARBA" id="ARBA00004236"/>
    </source>
</evidence>
<dbReference type="InterPro" id="IPR001264">
    <property type="entry name" value="Glyco_trans_51"/>
</dbReference>
<keyword evidence="17" id="KW-0511">Multifunctional enzyme</keyword>
<evidence type="ECO:0000256" key="8">
    <source>
        <dbReference type="ARBA" id="ARBA00022645"/>
    </source>
</evidence>
<keyword evidence="15 24" id="KW-0472">Membrane</keyword>
<evidence type="ECO:0000256" key="17">
    <source>
        <dbReference type="ARBA" id="ARBA00023268"/>
    </source>
</evidence>
<evidence type="ECO:0000256" key="21">
    <source>
        <dbReference type="ARBA" id="ARBA00049902"/>
    </source>
</evidence>
<keyword evidence="16" id="KW-0046">Antibiotic resistance</keyword>
<evidence type="ECO:0000256" key="1">
    <source>
        <dbReference type="ARBA" id="ARBA00002624"/>
    </source>
</evidence>
<gene>
    <name evidence="28" type="ORF">O1D97_08350</name>
</gene>
<feature type="transmembrane region" description="Helical" evidence="24">
    <location>
        <begin position="77"/>
        <end position="95"/>
    </location>
</feature>
<evidence type="ECO:0000256" key="22">
    <source>
        <dbReference type="PIRNR" id="PIRNR002799"/>
    </source>
</evidence>
<feature type="domain" description="Penicillin-binding protein transpeptidase" evidence="25">
    <location>
        <begin position="480"/>
        <end position="719"/>
    </location>
</feature>
<evidence type="ECO:0000256" key="19">
    <source>
        <dbReference type="ARBA" id="ARBA00032454"/>
    </source>
</evidence>
<evidence type="ECO:0000256" key="11">
    <source>
        <dbReference type="ARBA" id="ARBA00022679"/>
    </source>
</evidence>
<evidence type="ECO:0000256" key="4">
    <source>
        <dbReference type="ARBA" id="ARBA00007090"/>
    </source>
</evidence>
<evidence type="ECO:0000256" key="7">
    <source>
        <dbReference type="ARBA" id="ARBA00022475"/>
    </source>
</evidence>
<dbReference type="PANTHER" id="PTHR32282:SF11">
    <property type="entry name" value="PENICILLIN-BINDING PROTEIN 1B"/>
    <property type="match status" value="1"/>
</dbReference>
<comment type="function">
    <text evidence="1 22">Cell wall formation. Synthesis of cross-linked peptidoglycan from the lipid intermediates. The enzyme has a penicillin-insensitive transglycosylase N-terminal domain (formation of linear glycan strands) and a penicillin-sensitive transpeptidase C-terminal domain (cross-linking of the peptide subunits).</text>
</comment>
<protein>
    <recommendedName>
        <fullName evidence="6 22">Penicillin-binding protein 1B</fullName>
        <shortName evidence="22">PBP-1b</shortName>
        <shortName evidence="22">PBP1b</shortName>
    </recommendedName>
    <alternativeName>
        <fullName evidence="19 22">Murein polymerase</fullName>
    </alternativeName>
</protein>
<dbReference type="Pfam" id="PF00905">
    <property type="entry name" value="Transpeptidase"/>
    <property type="match status" value="1"/>
</dbReference>
<evidence type="ECO:0000256" key="10">
    <source>
        <dbReference type="ARBA" id="ARBA00022676"/>
    </source>
</evidence>
<comment type="catalytic activity">
    <reaction evidence="20">
        <text>Preferential cleavage: (Ac)2-L-Lys-D-Ala-|-D-Ala. Also transpeptidation of peptidyl-alanyl moieties that are N-acyl substituents of D-alanine.</text>
        <dbReference type="EC" id="3.4.16.4"/>
    </reaction>
</comment>
<evidence type="ECO:0000256" key="13">
    <source>
        <dbReference type="ARBA" id="ARBA00022960"/>
    </source>
</evidence>
<evidence type="ECO:0000259" key="25">
    <source>
        <dbReference type="Pfam" id="PF00905"/>
    </source>
</evidence>
<evidence type="ECO:0000256" key="20">
    <source>
        <dbReference type="ARBA" id="ARBA00034000"/>
    </source>
</evidence>
<keyword evidence="7" id="KW-1003">Cell membrane</keyword>
<dbReference type="PANTHER" id="PTHR32282">
    <property type="entry name" value="BINDING PROTEIN TRANSPEPTIDASE, PUTATIVE-RELATED"/>
    <property type="match status" value="1"/>
</dbReference>
<feature type="region of interest" description="Disordered" evidence="23">
    <location>
        <begin position="16"/>
        <end position="59"/>
    </location>
</feature>
<evidence type="ECO:0000259" key="26">
    <source>
        <dbReference type="Pfam" id="PF00912"/>
    </source>
</evidence>
<dbReference type="Pfam" id="PF00912">
    <property type="entry name" value="Transgly"/>
    <property type="match status" value="1"/>
</dbReference>
<keyword evidence="12" id="KW-0378">Hydrolase</keyword>
<dbReference type="Gene3D" id="1.10.3810.10">
    <property type="entry name" value="Biosynthetic peptidoglycan transglycosylase-like"/>
    <property type="match status" value="1"/>
</dbReference>
<keyword evidence="29" id="KW-1185">Reference proteome</keyword>
<dbReference type="Pfam" id="PF14814">
    <property type="entry name" value="UB2H"/>
    <property type="match status" value="1"/>
</dbReference>
<evidence type="ECO:0000256" key="12">
    <source>
        <dbReference type="ARBA" id="ARBA00022801"/>
    </source>
</evidence>
<proteinExistence type="inferred from homology"/>
<dbReference type="InterPro" id="IPR036950">
    <property type="entry name" value="PBP_transglycosylase"/>
</dbReference>
<name>A0ABT4JVR9_9GAMM</name>
<dbReference type="Gene3D" id="3.30.2060.10">
    <property type="entry name" value="Penicillin-binding protein 1b domain"/>
    <property type="match status" value="1"/>
</dbReference>
<keyword evidence="24" id="KW-0812">Transmembrane</keyword>
<keyword evidence="18 22" id="KW-0961">Cell wall biogenesis/degradation</keyword>
<dbReference type="InterPro" id="IPR011813">
    <property type="entry name" value="PBP_1b"/>
</dbReference>
<dbReference type="InterPro" id="IPR012338">
    <property type="entry name" value="Beta-lactam/transpept-like"/>
</dbReference>
<evidence type="ECO:0000259" key="27">
    <source>
        <dbReference type="Pfam" id="PF14814"/>
    </source>
</evidence>
<dbReference type="InterPro" id="IPR050396">
    <property type="entry name" value="Glycosyltr_51/Transpeptidase"/>
</dbReference>
<evidence type="ECO:0000256" key="3">
    <source>
        <dbReference type="ARBA" id="ARBA00004752"/>
    </source>
</evidence>
<comment type="subcellular location">
    <subcellularLocation>
        <location evidence="2">Cell membrane</location>
    </subcellularLocation>
</comment>
<evidence type="ECO:0000256" key="16">
    <source>
        <dbReference type="ARBA" id="ARBA00023251"/>
    </source>
</evidence>
<evidence type="ECO:0000256" key="24">
    <source>
        <dbReference type="SAM" id="Phobius"/>
    </source>
</evidence>
<evidence type="ECO:0000256" key="9">
    <source>
        <dbReference type="ARBA" id="ARBA00022670"/>
    </source>
</evidence>
<dbReference type="InterPro" id="IPR028166">
    <property type="entry name" value="UB2H"/>
</dbReference>
<dbReference type="PIRSF" id="PIRSF002799">
    <property type="entry name" value="PBP_1b"/>
    <property type="match status" value="1"/>
</dbReference>
<evidence type="ECO:0000256" key="15">
    <source>
        <dbReference type="ARBA" id="ARBA00023136"/>
    </source>
</evidence>
<comment type="catalytic activity">
    <reaction evidence="21">
        <text>[GlcNAc-(1-&gt;4)-Mur2Ac(oyl-L-Ala-gamma-D-Glu-L-Lys-D-Ala-D-Ala)](n)-di-trans,octa-cis-undecaprenyl diphosphate + beta-D-GlcNAc-(1-&gt;4)-Mur2Ac(oyl-L-Ala-gamma-D-Glu-L-Lys-D-Ala-D-Ala)-di-trans,octa-cis-undecaprenyl diphosphate = [GlcNAc-(1-&gt;4)-Mur2Ac(oyl-L-Ala-gamma-D-Glu-L-Lys-D-Ala-D-Ala)](n+1)-di-trans,octa-cis-undecaprenyl diphosphate + di-trans,octa-cis-undecaprenyl diphosphate + H(+)</text>
        <dbReference type="Rhea" id="RHEA:23708"/>
        <dbReference type="Rhea" id="RHEA-COMP:9602"/>
        <dbReference type="Rhea" id="RHEA-COMP:9603"/>
        <dbReference type="ChEBI" id="CHEBI:15378"/>
        <dbReference type="ChEBI" id="CHEBI:58405"/>
        <dbReference type="ChEBI" id="CHEBI:60033"/>
        <dbReference type="ChEBI" id="CHEBI:78435"/>
        <dbReference type="EC" id="2.4.99.28"/>
    </reaction>
</comment>
<evidence type="ECO:0000256" key="14">
    <source>
        <dbReference type="ARBA" id="ARBA00022984"/>
    </source>
</evidence>
<feature type="compositionally biased region" description="Low complexity" evidence="23">
    <location>
        <begin position="17"/>
        <end position="29"/>
    </location>
</feature>
<keyword evidence="8" id="KW-0121">Carboxypeptidase</keyword>
<dbReference type="Gene3D" id="3.40.710.10">
    <property type="entry name" value="DD-peptidase/beta-lactamase superfamily"/>
    <property type="match status" value="1"/>
</dbReference>
<sequence>MPSFVVIIILAAMTEQKTTSKSRPSTKSTGNKAKSTSRKSTPSKVKTKKKPSTSKRNKKNTSFSAFCKRMLFRFTKVCFLAGLLLSIPFAIWVWWLDHEVVKTFSGQKWHVPSEVYSAPIVLKSGDPWNKQDLEALLTEAGYRFGRNSQEVGWAARSKTKISAHLRSYKDHTGFHKSARRIFSFNHGLLSIQTVSGDSITKAVLEPQLIGHLYGGNTEGREILTSEQIPQTLITTLLAVEDRNFYSHFGISLNGIARAVWVNFVEGERRQGGSTLTQQLIKNMYLSSERTYTRKLTEVIMAVLLERRFSKDEILAAYINEIYLAQFGSKAIHGFAAASKHFFGRPINELNIAEYALLVGMVKGPSLYNPNRNPERAKARRDVVLNLLYEQNLLSEKLLNGAKKIPLRVIDEQKSRSLFGDYLDLVSFQLAKDFDKQVLATENLKVYTGLNVRAQEAAVKAMRRQVALLEKQDKKLKGLQGAIVVTDTQNGQVKAIVGSSGSVYSGFNRALGAVRPIGSLVKPPLYMLALSSGRFTWLSPLEDVKKRYKVGKDIWQPENYDKQVHGTVPMYLALAKSYNLATLDLAEKMGFDRLGEGLKQLGVERPFTMRPAVALGSLELSPFEVARIYQPIASMGQSSQLGIVAGVLNAQGEILKDFTADKSVPFTNAVLATALDGMTKVSTVGTARRAQSQFPNLRFAAKTGTTNDQRDSWFVGITGDYATTVWLGDDNNKSLSITGGTGAQKVWVDLMKQLNPKSLTLSLPKGAQRFQVSLDEFAIAADRCDNKETLSFLEGTEPQTKTSCLWPF</sequence>
<dbReference type="EMBL" id="JAPUBN010000013">
    <property type="protein sequence ID" value="MCZ2721664.1"/>
    <property type="molecule type" value="Genomic_DNA"/>
</dbReference>
<accession>A0ABT4JVR9</accession>
<keyword evidence="13 22" id="KW-0133">Cell shape</keyword>
<keyword evidence="14 22" id="KW-0573">Peptidoglycan synthesis</keyword>
<keyword evidence="11 22" id="KW-0808">Transferase</keyword>
<keyword evidence="10 22" id="KW-0328">Glycosyltransferase</keyword>
<evidence type="ECO:0000313" key="29">
    <source>
        <dbReference type="Proteomes" id="UP001149719"/>
    </source>
</evidence>
<keyword evidence="9" id="KW-0645">Protease</keyword>
<comment type="caution">
    <text evidence="28">The sequence shown here is derived from an EMBL/GenBank/DDBJ whole genome shotgun (WGS) entry which is preliminary data.</text>
</comment>
<feature type="domain" description="Glycosyl transferase family 51" evidence="26">
    <location>
        <begin position="211"/>
        <end position="385"/>
    </location>
</feature>
<keyword evidence="24" id="KW-1133">Transmembrane helix</keyword>